<keyword evidence="2" id="KW-1185">Reference proteome</keyword>
<protein>
    <submittedName>
        <fullName evidence="1">GLPGLI family protein</fullName>
    </submittedName>
</protein>
<dbReference type="Pfam" id="PF09697">
    <property type="entry name" value="Porph_ging"/>
    <property type="match status" value="1"/>
</dbReference>
<gene>
    <name evidence="1" type="ORF">H3Z83_07385</name>
</gene>
<dbReference type="EMBL" id="JACGLS010000003">
    <property type="protein sequence ID" value="MBA6156334.1"/>
    <property type="molecule type" value="Genomic_DNA"/>
</dbReference>
<evidence type="ECO:0000313" key="1">
    <source>
        <dbReference type="EMBL" id="MBA6156334.1"/>
    </source>
</evidence>
<dbReference type="InterPro" id="IPR005901">
    <property type="entry name" value="GLPGLI"/>
</dbReference>
<organism evidence="1 2">
    <name type="scientific">Tenacibaculum pelagium</name>
    <dbReference type="NCBI Taxonomy" id="2759527"/>
    <lineage>
        <taxon>Bacteria</taxon>
        <taxon>Pseudomonadati</taxon>
        <taxon>Bacteroidota</taxon>
        <taxon>Flavobacteriia</taxon>
        <taxon>Flavobacteriales</taxon>
        <taxon>Flavobacteriaceae</taxon>
        <taxon>Tenacibaculum</taxon>
    </lineage>
</organism>
<dbReference type="NCBIfam" id="TIGR01200">
    <property type="entry name" value="GLPGLI"/>
    <property type="match status" value="1"/>
</dbReference>
<accession>A0A839AQB6</accession>
<comment type="caution">
    <text evidence="1">The sequence shown here is derived from an EMBL/GenBank/DDBJ whole genome shotgun (WGS) entry which is preliminary data.</text>
</comment>
<name>A0A839AQB6_9FLAO</name>
<reference evidence="1 2" key="1">
    <citation type="submission" date="2020-07" db="EMBL/GenBank/DDBJ databases">
        <title>Bacterium isolated from marine sediment.</title>
        <authorList>
            <person name="Shang D."/>
            <person name="Du Z.-J."/>
        </authorList>
    </citation>
    <scope>NUCLEOTIDE SEQUENCE [LARGE SCALE GENOMIC DNA]</scope>
    <source>
        <strain evidence="1 2">S7007</strain>
    </source>
</reference>
<sequence>MKKILLLLFVFSLTMYSQTSKIEYSVVLHNPKNSAKPMILEIVENAENMKFNLLFNEERSSFEIEYLGLLNEELVRKRKKSEMTEILIGYFNICHQDAEGNSTIIQTIDWDTYQINHNKKMNDWLITEEKKKIKGYECIKATRKEFNKRSGKYMNFVTWFTPEVKVPYGPAGYGGLPGLILELHHEKRFSYFAKNIELNKFKDDPLNLLEAEKISIIKSVELMRIARGQN</sequence>
<proteinExistence type="predicted"/>
<dbReference type="Proteomes" id="UP000563906">
    <property type="component" value="Unassembled WGS sequence"/>
</dbReference>
<dbReference type="AlphaFoldDB" id="A0A839AQB6"/>
<evidence type="ECO:0000313" key="2">
    <source>
        <dbReference type="Proteomes" id="UP000563906"/>
    </source>
</evidence>
<dbReference type="RefSeq" id="WP_182124841.1">
    <property type="nucleotide sequence ID" value="NZ_JACGLS010000003.1"/>
</dbReference>